<proteinExistence type="predicted"/>
<keyword evidence="2" id="KW-1185">Reference proteome</keyword>
<comment type="caution">
    <text evidence="1">The sequence shown here is derived from an EMBL/GenBank/DDBJ whole genome shotgun (WGS) entry which is preliminary data.</text>
</comment>
<organism evidence="1 2">
    <name type="scientific">Mesorhizobium australafricanum</name>
    <dbReference type="NCBI Taxonomy" id="3072311"/>
    <lineage>
        <taxon>Bacteria</taxon>
        <taxon>Pseudomonadati</taxon>
        <taxon>Pseudomonadota</taxon>
        <taxon>Alphaproteobacteria</taxon>
        <taxon>Hyphomicrobiales</taxon>
        <taxon>Phyllobacteriaceae</taxon>
        <taxon>Mesorhizobium</taxon>
    </lineage>
</organism>
<reference evidence="1 2" key="1">
    <citation type="submission" date="2023-08" db="EMBL/GenBank/DDBJ databases">
        <title>Implementing the SeqCode for naming new Mesorhizobium species isolated from Vachellia karroo root nodules.</title>
        <authorList>
            <person name="Van Lill M."/>
        </authorList>
    </citation>
    <scope>NUCLEOTIDE SEQUENCE [LARGE SCALE GENOMIC DNA]</scope>
    <source>
        <strain evidence="1 2">VK3E</strain>
    </source>
</reference>
<dbReference type="EMBL" id="JAVIIS010000052">
    <property type="protein sequence ID" value="MDX8443051.1"/>
    <property type="molecule type" value="Genomic_DNA"/>
</dbReference>
<accession>A0ABU4X400</accession>
<protein>
    <submittedName>
        <fullName evidence="1">Uncharacterized protein</fullName>
    </submittedName>
</protein>
<name>A0ABU4X400_9HYPH</name>
<gene>
    <name evidence="1" type="ORF">RFM51_26080</name>
</gene>
<dbReference type="Proteomes" id="UP001272097">
    <property type="component" value="Unassembled WGS sequence"/>
</dbReference>
<evidence type="ECO:0000313" key="1">
    <source>
        <dbReference type="EMBL" id="MDX8443051.1"/>
    </source>
</evidence>
<dbReference type="RefSeq" id="WP_320217048.1">
    <property type="nucleotide sequence ID" value="NZ_JAVIIS010000052.1"/>
</dbReference>
<evidence type="ECO:0000313" key="2">
    <source>
        <dbReference type="Proteomes" id="UP001272097"/>
    </source>
</evidence>
<sequence length="129" mass="13816">MSSNALSLYSRFPADRLLGPALRAAVPGAILSAQWMLRSVPFREALAQQPSVLFGTTPPWAFRDRDPILLYSQTSVGTGIARESNRTAHDACCLRAGGETNGLGQKPDGSARGTHELEEGNYAILALAF</sequence>